<reference evidence="3" key="1">
    <citation type="submission" date="2023-07" db="EMBL/GenBank/DDBJ databases">
        <title>Chromosome-level genome assembly of Artemia franciscana.</title>
        <authorList>
            <person name="Jo E."/>
        </authorList>
    </citation>
    <scope>NUCLEOTIDE SEQUENCE</scope>
    <source>
        <tissue evidence="3">Whole body</tissue>
    </source>
</reference>
<dbReference type="Proteomes" id="UP001187531">
    <property type="component" value="Unassembled WGS sequence"/>
</dbReference>
<evidence type="ECO:0000313" key="3">
    <source>
        <dbReference type="EMBL" id="KAK2707273.1"/>
    </source>
</evidence>
<evidence type="ECO:0000256" key="1">
    <source>
        <dbReference type="SAM" id="MobiDB-lite"/>
    </source>
</evidence>
<comment type="caution">
    <text evidence="3">The sequence shown here is derived from an EMBL/GenBank/DDBJ whole genome shotgun (WGS) entry which is preliminary data.</text>
</comment>
<evidence type="ECO:0000256" key="2">
    <source>
        <dbReference type="SAM" id="SignalP"/>
    </source>
</evidence>
<gene>
    <name evidence="3" type="ORF">QYM36_015084</name>
</gene>
<feature type="compositionally biased region" description="Polar residues" evidence="1">
    <location>
        <begin position="133"/>
        <end position="153"/>
    </location>
</feature>
<feature type="signal peptide" evidence="2">
    <location>
        <begin position="1"/>
        <end position="20"/>
    </location>
</feature>
<feature type="chain" id="PRO_5041667366" evidence="2">
    <location>
        <begin position="21"/>
        <end position="413"/>
    </location>
</feature>
<feature type="region of interest" description="Disordered" evidence="1">
    <location>
        <begin position="121"/>
        <end position="153"/>
    </location>
</feature>
<keyword evidence="4" id="KW-1185">Reference proteome</keyword>
<sequence length="413" mass="46265">MRIFELILTSAFFVLHSGNANPVVDIRNHELKEDFMLPLQLEEFATEKEVSAVISSNKRLHLPPVEIVLRNRYEKPVFNPKAVLSNDQRVSIDSGAPASVDSLKTEEIRQTEGKASIVNETSKHVKSSSSVHNQSQMEPETSMSTTKPEQSNATISTLEVKQLPSIFASRNKKSTGEGGTDIVSISYLIESVTTLTPHIEVVGNVQYPSKQNTEAQSHKEISLSNLKSDLITSNSPAEHNAISRLNIKSELMHQDSMLIASYIHNEKLLEQKIKNFTVHFYSNRKQRSFIPLAALQKPTVSDVWPLKRRGKKDENSSRDDAVVNASVVEDKITSSLNQDNSFEISPTESEAEYHKYKPPLILPENKTILSQDTGIFQAPKTEKQLPSANEKELELISFDLRQGDGVGWLPYLF</sequence>
<dbReference type="AlphaFoldDB" id="A0AA88H988"/>
<accession>A0AA88H988</accession>
<organism evidence="3 4">
    <name type="scientific">Artemia franciscana</name>
    <name type="common">Brine shrimp</name>
    <name type="synonym">Artemia sanfranciscana</name>
    <dbReference type="NCBI Taxonomy" id="6661"/>
    <lineage>
        <taxon>Eukaryota</taxon>
        <taxon>Metazoa</taxon>
        <taxon>Ecdysozoa</taxon>
        <taxon>Arthropoda</taxon>
        <taxon>Crustacea</taxon>
        <taxon>Branchiopoda</taxon>
        <taxon>Anostraca</taxon>
        <taxon>Artemiidae</taxon>
        <taxon>Artemia</taxon>
    </lineage>
</organism>
<proteinExistence type="predicted"/>
<protein>
    <submittedName>
        <fullName evidence="3">Uncharacterized protein</fullName>
    </submittedName>
</protein>
<name>A0AA88H988_ARTSF</name>
<dbReference type="EMBL" id="JAVRJZ010000019">
    <property type="protein sequence ID" value="KAK2707273.1"/>
    <property type="molecule type" value="Genomic_DNA"/>
</dbReference>
<evidence type="ECO:0000313" key="4">
    <source>
        <dbReference type="Proteomes" id="UP001187531"/>
    </source>
</evidence>
<keyword evidence="2" id="KW-0732">Signal</keyword>